<comment type="similarity">
    <text evidence="2">Belongs to the PpiC/parvulin rotamase family. PIN4 subfamily.</text>
</comment>
<dbReference type="Gene3D" id="3.10.50.40">
    <property type="match status" value="1"/>
</dbReference>
<feature type="compositionally biased region" description="Basic and acidic residues" evidence="7">
    <location>
        <begin position="20"/>
        <end position="29"/>
    </location>
</feature>
<accession>A0ABM1UBV9</accession>
<evidence type="ECO:0000256" key="4">
    <source>
        <dbReference type="ARBA" id="ARBA00023235"/>
    </source>
</evidence>
<evidence type="ECO:0000313" key="10">
    <source>
        <dbReference type="RefSeq" id="XP_026639471.1"/>
    </source>
</evidence>
<feature type="region of interest" description="Disordered" evidence="7">
    <location>
        <begin position="15"/>
        <end position="36"/>
    </location>
</feature>
<comment type="catalytic activity">
    <reaction evidence="1 6">
        <text>[protein]-peptidylproline (omega=180) = [protein]-peptidylproline (omega=0)</text>
        <dbReference type="Rhea" id="RHEA:16237"/>
        <dbReference type="Rhea" id="RHEA-COMP:10747"/>
        <dbReference type="Rhea" id="RHEA-COMP:10748"/>
        <dbReference type="ChEBI" id="CHEBI:83833"/>
        <dbReference type="ChEBI" id="CHEBI:83834"/>
        <dbReference type="EC" id="5.2.1.8"/>
    </reaction>
</comment>
<evidence type="ECO:0000313" key="9">
    <source>
        <dbReference type="Proteomes" id="UP000694915"/>
    </source>
</evidence>
<sequence length="76" mass="8572">MEAMEKLKSVMSLKEVATQHSEDKARQDDNLGWMTQPGLDGPTSAAFALPVSRMDKPVFTHPLVKTRFGYYIIMVE</sequence>
<evidence type="ECO:0000256" key="2">
    <source>
        <dbReference type="ARBA" id="ARBA00010242"/>
    </source>
</evidence>
<proteinExistence type="inferred from homology"/>
<dbReference type="RefSeq" id="XP_026639471.1">
    <property type="nucleotide sequence ID" value="XM_026783670.1"/>
</dbReference>
<keyword evidence="4 5" id="KW-0413">Isomerase</keyword>
<dbReference type="SUPFAM" id="SSF54534">
    <property type="entry name" value="FKBP-like"/>
    <property type="match status" value="1"/>
</dbReference>
<dbReference type="Proteomes" id="UP000694915">
    <property type="component" value="Chromosome 19"/>
</dbReference>
<dbReference type="InterPro" id="IPR046357">
    <property type="entry name" value="PPIase_dom_sf"/>
</dbReference>
<dbReference type="InterPro" id="IPR000297">
    <property type="entry name" value="PPIase_PpiC"/>
</dbReference>
<organism evidence="9 10">
    <name type="scientific">Microtus ochrogaster</name>
    <name type="common">Prairie vole</name>
    <dbReference type="NCBI Taxonomy" id="79684"/>
    <lineage>
        <taxon>Eukaryota</taxon>
        <taxon>Metazoa</taxon>
        <taxon>Chordata</taxon>
        <taxon>Craniata</taxon>
        <taxon>Vertebrata</taxon>
        <taxon>Euteleostomi</taxon>
        <taxon>Mammalia</taxon>
        <taxon>Eutheria</taxon>
        <taxon>Euarchontoglires</taxon>
        <taxon>Glires</taxon>
        <taxon>Rodentia</taxon>
        <taxon>Myomorpha</taxon>
        <taxon>Muroidea</taxon>
        <taxon>Cricetidae</taxon>
        <taxon>Arvicolinae</taxon>
        <taxon>Microtus</taxon>
    </lineage>
</organism>
<evidence type="ECO:0000256" key="3">
    <source>
        <dbReference type="ARBA" id="ARBA00023110"/>
    </source>
</evidence>
<evidence type="ECO:0000256" key="6">
    <source>
        <dbReference type="RuleBase" id="RU363014"/>
    </source>
</evidence>
<evidence type="ECO:0000256" key="7">
    <source>
        <dbReference type="SAM" id="MobiDB-lite"/>
    </source>
</evidence>
<feature type="domain" description="PpiC" evidence="8">
    <location>
        <begin position="1"/>
        <end position="76"/>
    </location>
</feature>
<gene>
    <name evidence="10" type="primary">LOC113457151</name>
</gene>
<dbReference type="GeneID" id="113457151"/>
<protein>
    <recommendedName>
        <fullName evidence="6">Peptidyl-prolyl cis-trans isomerase</fullName>
        <ecNumber evidence="6">5.2.1.8</ecNumber>
    </recommendedName>
</protein>
<reference evidence="10" key="1">
    <citation type="submission" date="2025-08" db="UniProtKB">
        <authorList>
            <consortium name="RefSeq"/>
        </authorList>
    </citation>
    <scope>IDENTIFICATION</scope>
</reference>
<dbReference type="PANTHER" id="PTHR45995">
    <property type="match status" value="1"/>
</dbReference>
<dbReference type="PROSITE" id="PS50198">
    <property type="entry name" value="PPIC_PPIASE_2"/>
    <property type="match status" value="1"/>
</dbReference>
<dbReference type="EC" id="5.2.1.8" evidence="6"/>
<evidence type="ECO:0000256" key="5">
    <source>
        <dbReference type="PROSITE-ProRule" id="PRU00278"/>
    </source>
</evidence>
<name>A0ABM1UBV9_MICOH</name>
<evidence type="ECO:0000256" key="1">
    <source>
        <dbReference type="ARBA" id="ARBA00000971"/>
    </source>
</evidence>
<evidence type="ECO:0000259" key="8">
    <source>
        <dbReference type="PROSITE" id="PS50198"/>
    </source>
</evidence>
<keyword evidence="9" id="KW-1185">Reference proteome</keyword>
<keyword evidence="3 5" id="KW-0697">Rotamase</keyword>
<dbReference type="Pfam" id="PF00639">
    <property type="entry name" value="Rotamase"/>
    <property type="match status" value="1"/>
</dbReference>
<dbReference type="InterPro" id="IPR043323">
    <property type="entry name" value="PIN4"/>
</dbReference>